<dbReference type="AlphaFoldDB" id="A0A177B506"/>
<proteinExistence type="predicted"/>
<dbReference type="GO" id="GO:0030246">
    <property type="term" value="F:carbohydrate binding"/>
    <property type="evidence" value="ECO:0007669"/>
    <property type="project" value="InterPro"/>
</dbReference>
<dbReference type="PANTHER" id="PTHR46780">
    <property type="entry name" value="PROTEIN EVA-1"/>
    <property type="match status" value="1"/>
</dbReference>
<dbReference type="OrthoDB" id="5970528at2759"/>
<accession>A0A177B506</accession>
<organism evidence="2 3">
    <name type="scientific">Intoshia linei</name>
    <dbReference type="NCBI Taxonomy" id="1819745"/>
    <lineage>
        <taxon>Eukaryota</taxon>
        <taxon>Metazoa</taxon>
        <taxon>Spiralia</taxon>
        <taxon>Lophotrochozoa</taxon>
        <taxon>Mesozoa</taxon>
        <taxon>Orthonectida</taxon>
        <taxon>Rhopaluridae</taxon>
        <taxon>Intoshia</taxon>
    </lineage>
</organism>
<feature type="domain" description="SUEL-type lectin" evidence="1">
    <location>
        <begin position="18"/>
        <end position="97"/>
    </location>
</feature>
<reference evidence="2 3" key="1">
    <citation type="submission" date="2016-04" db="EMBL/GenBank/DDBJ databases">
        <title>The genome of Intoshia linei affirms orthonectids as highly simplified spiralians.</title>
        <authorList>
            <person name="Mikhailov K.V."/>
            <person name="Slusarev G.S."/>
            <person name="Nikitin M.A."/>
            <person name="Logacheva M.D."/>
            <person name="Penin A."/>
            <person name="Aleoshin V."/>
            <person name="Panchin Y.V."/>
        </authorList>
    </citation>
    <scope>NUCLEOTIDE SEQUENCE [LARGE SCALE GENOMIC DNA]</scope>
    <source>
        <strain evidence="2">Intl2013</strain>
        <tissue evidence="2">Whole animal</tissue>
    </source>
</reference>
<gene>
    <name evidence="2" type="ORF">A3Q56_03460</name>
</gene>
<dbReference type="EMBL" id="LWCA01000386">
    <property type="protein sequence ID" value="OAF68792.1"/>
    <property type="molecule type" value="Genomic_DNA"/>
</dbReference>
<sequence>MTIMKIESCLTETFEAGCSDPSQVILIENAFYGRMKVGRCVRYNFGNIGCFKNVVSQLDSLCSMKNFCSFSTADQILIDTKPCPIDFTPYLYVEYLCISVKKLMTCSNIHVTNKPTFMLYEKTIINEKCNSRFWVDSGKKMNITTYNLNLYKNLQKPHQNANHLKSFQSLENFWNVKNFKNCSDTLNIYNLQNQQNKTTPQKLCISNRTDNIIINGDVTNIAYANKFSYLSETYLIKFEGIGCENYKSPLYSHAVRFNSSTSVTCNTSNVH</sequence>
<dbReference type="InterPro" id="IPR043159">
    <property type="entry name" value="Lectin_gal-bd_sf"/>
</dbReference>
<protein>
    <recommendedName>
        <fullName evidence="1">SUEL-type lectin domain-containing protein</fullName>
    </recommendedName>
</protein>
<dbReference type="Pfam" id="PF02140">
    <property type="entry name" value="SUEL_Lectin"/>
    <property type="match status" value="1"/>
</dbReference>
<dbReference type="CDD" id="cd22823">
    <property type="entry name" value="Gal_Rha_Lectin"/>
    <property type="match status" value="1"/>
</dbReference>
<evidence type="ECO:0000313" key="2">
    <source>
        <dbReference type="EMBL" id="OAF68792.1"/>
    </source>
</evidence>
<evidence type="ECO:0000313" key="3">
    <source>
        <dbReference type="Proteomes" id="UP000078046"/>
    </source>
</evidence>
<comment type="caution">
    <text evidence="2">The sequence shown here is derived from an EMBL/GenBank/DDBJ whole genome shotgun (WGS) entry which is preliminary data.</text>
</comment>
<name>A0A177B506_9BILA</name>
<dbReference type="Proteomes" id="UP000078046">
    <property type="component" value="Unassembled WGS sequence"/>
</dbReference>
<dbReference type="InterPro" id="IPR000922">
    <property type="entry name" value="Lectin_gal-bd_dom"/>
</dbReference>
<dbReference type="Gene3D" id="2.60.120.740">
    <property type="match status" value="1"/>
</dbReference>
<evidence type="ECO:0000259" key="1">
    <source>
        <dbReference type="Pfam" id="PF02140"/>
    </source>
</evidence>
<keyword evidence="3" id="KW-1185">Reference proteome</keyword>